<dbReference type="InterPro" id="IPR007730">
    <property type="entry name" value="SPOR-like_dom"/>
</dbReference>
<name>A0A7C1ZMG6_DESA2</name>
<evidence type="ECO:0000313" key="5">
    <source>
        <dbReference type="Proteomes" id="UP000070560"/>
    </source>
</evidence>
<dbReference type="InterPro" id="IPR036680">
    <property type="entry name" value="SPOR-like_sf"/>
</dbReference>
<dbReference type="RefSeq" id="WP_066065996.1">
    <property type="nucleotide sequence ID" value="NZ_CP013015.1"/>
</dbReference>
<feature type="transmembrane region" description="Helical" evidence="1">
    <location>
        <begin position="16"/>
        <end position="38"/>
    </location>
</feature>
<reference evidence="4" key="2">
    <citation type="journal article" date="2020" name="mSystems">
        <title>Genome- and Community-Level Interaction Insights into Carbon Utilization and Element Cycling Functions of Hydrothermarchaeota in Hydrothermal Sediment.</title>
        <authorList>
            <person name="Zhou Z."/>
            <person name="Liu Y."/>
            <person name="Xu W."/>
            <person name="Pan J."/>
            <person name="Luo Z.H."/>
            <person name="Li M."/>
        </authorList>
    </citation>
    <scope>NUCLEOTIDE SEQUENCE [LARGE SCALE GENOMIC DNA]</scope>
    <source>
        <strain evidence="4">HyVt-389</strain>
    </source>
</reference>
<dbReference type="AlphaFoldDB" id="A0A7C1ZMG6"/>
<dbReference type="PROSITE" id="PS51724">
    <property type="entry name" value="SPOR"/>
    <property type="match status" value="1"/>
</dbReference>
<keyword evidence="5" id="KW-1185">Reference proteome</keyword>
<dbReference type="Pfam" id="PF05036">
    <property type="entry name" value="SPOR"/>
    <property type="match status" value="1"/>
</dbReference>
<reference evidence="3 5" key="1">
    <citation type="submission" date="2015-10" db="EMBL/GenBank/DDBJ databases">
        <title>Candidatus Desulfofervidus auxilii, a hydrogenotrophic sulfate-reducing bacterium involved in the thermophilic anaerobic oxidation of methane.</title>
        <authorList>
            <person name="Krukenberg V."/>
            <person name="Richter M."/>
            <person name="Wegener G."/>
        </authorList>
    </citation>
    <scope>NUCLEOTIDE SEQUENCE [LARGE SCALE GENOMIC DNA]</scope>
    <source>
        <strain evidence="3 5">HS1</strain>
    </source>
</reference>
<gene>
    <name evidence="4" type="ORF">ENI35_00815</name>
    <name evidence="3" type="ORF">HS1_002423</name>
</gene>
<dbReference type="Proteomes" id="UP000070560">
    <property type="component" value="Chromosome"/>
</dbReference>
<dbReference type="GO" id="GO:0042834">
    <property type="term" value="F:peptidoglycan binding"/>
    <property type="evidence" value="ECO:0007669"/>
    <property type="project" value="InterPro"/>
</dbReference>
<dbReference type="Gene3D" id="3.30.70.1070">
    <property type="entry name" value="Sporulation related repeat"/>
    <property type="match status" value="1"/>
</dbReference>
<feature type="domain" description="SPOR" evidence="2">
    <location>
        <begin position="66"/>
        <end position="145"/>
    </location>
</feature>
<keyword evidence="1" id="KW-0472">Membrane</keyword>
<dbReference type="OrthoDB" id="9807055at2"/>
<accession>A0A7C1ZMG6</accession>
<dbReference type="SUPFAM" id="SSF110997">
    <property type="entry name" value="Sporulation related repeat"/>
    <property type="match status" value="1"/>
</dbReference>
<keyword evidence="1" id="KW-0812">Transmembrane</keyword>
<sequence>MGEKKKFYTIKLTKKGLFFVSVGAFFALLWMFVLGIFVGQELIYLPSLPRIQVPIFSKSPKTTPGQEKPKQYSVQVGAFKNIKNALKFQNELSHKGYKTFIKDIKNNSHIYYRVYVGPYPLEKALGVYDTLSTQNYSPAKPSPLP</sequence>
<dbReference type="KEGG" id="daw:HS1_002423"/>
<evidence type="ECO:0000259" key="2">
    <source>
        <dbReference type="PROSITE" id="PS51724"/>
    </source>
</evidence>
<proteinExistence type="predicted"/>
<dbReference type="Proteomes" id="UP000885738">
    <property type="component" value="Unassembled WGS sequence"/>
</dbReference>
<evidence type="ECO:0000313" key="3">
    <source>
        <dbReference type="EMBL" id="AMM42205.1"/>
    </source>
</evidence>
<dbReference type="EMBL" id="CP013015">
    <property type="protein sequence ID" value="AMM42205.1"/>
    <property type="molecule type" value="Genomic_DNA"/>
</dbReference>
<evidence type="ECO:0000256" key="1">
    <source>
        <dbReference type="SAM" id="Phobius"/>
    </source>
</evidence>
<dbReference type="EMBL" id="DRIH01000022">
    <property type="protein sequence ID" value="HEC67349.1"/>
    <property type="molecule type" value="Genomic_DNA"/>
</dbReference>
<evidence type="ECO:0000313" key="4">
    <source>
        <dbReference type="EMBL" id="HEC67349.1"/>
    </source>
</evidence>
<organism evidence="4">
    <name type="scientific">Desulfofervidus auxilii</name>
    <dbReference type="NCBI Taxonomy" id="1621989"/>
    <lineage>
        <taxon>Bacteria</taxon>
        <taxon>Pseudomonadati</taxon>
        <taxon>Thermodesulfobacteriota</taxon>
        <taxon>Candidatus Desulfofervidia</taxon>
        <taxon>Candidatus Desulfofervidales</taxon>
        <taxon>Candidatus Desulfofervidaceae</taxon>
        <taxon>Candidatus Desulfofervidus</taxon>
    </lineage>
</organism>
<protein>
    <submittedName>
        <fullName evidence="4">SPOR domain-containing protein</fullName>
    </submittedName>
</protein>
<keyword evidence="1" id="KW-1133">Transmembrane helix</keyword>